<dbReference type="Proteomes" id="UP000006671">
    <property type="component" value="Unassembled WGS sequence"/>
</dbReference>
<proteinExistence type="inferred from homology"/>
<protein>
    <submittedName>
        <fullName evidence="3">Predicted protein</fullName>
    </submittedName>
</protein>
<evidence type="ECO:0000256" key="2">
    <source>
        <dbReference type="SAM" id="MobiDB-lite"/>
    </source>
</evidence>
<name>D2UYD5_NAEGR</name>
<keyword evidence="4" id="KW-1185">Reference proteome</keyword>
<evidence type="ECO:0000313" key="4">
    <source>
        <dbReference type="Proteomes" id="UP000006671"/>
    </source>
</evidence>
<evidence type="ECO:0000256" key="1">
    <source>
        <dbReference type="ARBA" id="ARBA00006781"/>
    </source>
</evidence>
<dbReference type="GO" id="GO:0005634">
    <property type="term" value="C:nucleus"/>
    <property type="evidence" value="ECO:0007669"/>
    <property type="project" value="TreeGrafter"/>
</dbReference>
<dbReference type="AlphaFoldDB" id="D2UYD5"/>
<dbReference type="InParanoid" id="D2UYD5"/>
<reference evidence="3 4" key="1">
    <citation type="journal article" date="2010" name="Cell">
        <title>The genome of Naegleria gruberi illuminates early eukaryotic versatility.</title>
        <authorList>
            <person name="Fritz-Laylin L.K."/>
            <person name="Prochnik S.E."/>
            <person name="Ginger M.L."/>
            <person name="Dacks J.B."/>
            <person name="Carpenter M.L."/>
            <person name="Field M.C."/>
            <person name="Kuo A."/>
            <person name="Paredez A."/>
            <person name="Chapman J."/>
            <person name="Pham J."/>
            <person name="Shu S."/>
            <person name="Neupane R."/>
            <person name="Cipriano M."/>
            <person name="Mancuso J."/>
            <person name="Tu H."/>
            <person name="Salamov A."/>
            <person name="Lindquist E."/>
            <person name="Shapiro H."/>
            <person name="Lucas S."/>
            <person name="Grigoriev I.V."/>
            <person name="Cande W.Z."/>
            <person name="Fulton C."/>
            <person name="Rokhsar D.S."/>
            <person name="Dawson S.C."/>
        </authorList>
    </citation>
    <scope>NUCLEOTIDE SEQUENCE [LARGE SCALE GENOMIC DNA]</scope>
    <source>
        <strain evidence="3 4">NEG-M</strain>
    </source>
</reference>
<dbReference type="OMA" id="LCMIIES"/>
<dbReference type="GeneID" id="8855388"/>
<dbReference type="PANTHER" id="PTHR13261:SF0">
    <property type="entry name" value="BRCA2 AND CDKN1A-INTERACTING PROTEIN"/>
    <property type="match status" value="1"/>
</dbReference>
<feature type="region of interest" description="Disordered" evidence="2">
    <location>
        <begin position="1"/>
        <end position="28"/>
    </location>
</feature>
<dbReference type="eggNOG" id="KOG3034">
    <property type="taxonomic scope" value="Eukaryota"/>
</dbReference>
<dbReference type="OrthoDB" id="27543at2759"/>
<evidence type="ECO:0000313" key="3">
    <source>
        <dbReference type="EMBL" id="EFC50773.1"/>
    </source>
</evidence>
<feature type="region of interest" description="Disordered" evidence="2">
    <location>
        <begin position="111"/>
        <end position="140"/>
    </location>
</feature>
<gene>
    <name evidence="3" type="ORF">NAEGRDRAFT_45148</name>
</gene>
<comment type="similarity">
    <text evidence="1">Belongs to the BCP1 family.</text>
</comment>
<dbReference type="VEuPathDB" id="AmoebaDB:NAEGRDRAFT_45148"/>
<organism evidence="4">
    <name type="scientific">Naegleria gruberi</name>
    <name type="common">Amoeba</name>
    <dbReference type="NCBI Taxonomy" id="5762"/>
    <lineage>
        <taxon>Eukaryota</taxon>
        <taxon>Discoba</taxon>
        <taxon>Heterolobosea</taxon>
        <taxon>Tetramitia</taxon>
        <taxon>Eutetramitia</taxon>
        <taxon>Vahlkampfiidae</taxon>
        <taxon>Naegleria</taxon>
    </lineage>
</organism>
<dbReference type="RefSeq" id="XP_002683517.1">
    <property type="nucleotide sequence ID" value="XM_002683471.1"/>
</dbReference>
<dbReference type="FunCoup" id="D2UYD5">
    <property type="interactions" value="563"/>
</dbReference>
<dbReference type="InterPro" id="IPR025602">
    <property type="entry name" value="BCP1_family"/>
</dbReference>
<dbReference type="Pfam" id="PF13862">
    <property type="entry name" value="BCCIP"/>
    <property type="match status" value="1"/>
</dbReference>
<dbReference type="KEGG" id="ngr:NAEGRDRAFT_45148"/>
<sequence>MADESMVSYEDMKRDRMNMQDGDEEKPLFSVGQEYVEYDDGQEDSASEPGDMVVDFDVNAPDLQSDYYGAELYVRNYLQGTEYNYFEMAELVLGDEANKIPNPLTSVIKTASDPQQQQQQPLIAPPSNTSSQNAMKDDDEVDPSQWDWTMDMYGLLSLLDYKQHKKKQCMKQIKAFVLQKCPDQDKREKLCEVFDNSKLGIIVNERVINLPYEVGGMLHLNLFEELEREQKENGFTKFQYYLIITKVFHMRSPLSGQVKKVKDEAIFYKPEEQFYHERALVSFDYPIKSEYTEDASTLTLTDDTFQQGLCMIIESSKVRKILKKIKEQLLPNSAQSSTADEKDDE</sequence>
<dbReference type="PANTHER" id="PTHR13261">
    <property type="entry name" value="BRCA2 AND CDKN1A INTERACTING PROTEIN"/>
    <property type="match status" value="1"/>
</dbReference>
<accession>D2UYD5</accession>
<dbReference type="EMBL" id="GG738845">
    <property type="protein sequence ID" value="EFC50773.1"/>
    <property type="molecule type" value="Genomic_DNA"/>
</dbReference>